<sequence>MNPVSADETDNERDIPAHPTSIKSEPLDTQIVPNAVSTSSVDSNHASASDSMGDCSNFNKSDVTKRDSAKIEPFGPAVSDETERSSKYAESETTGLYRCSTTGSNCTAFELNGALATINYSSTRALFLQGNTGTVIGGILLIGVVMLLICRIRRHQRRAPSTDGKLVDPFVPSASSSGVVAQDSSVPLSMLRKPETISPISRYGSSKAHPPSTPSTTNYSARYNENLISATSTAPSSKLAAMVGVGNSVSRDEDSRRHRIPMNQKPLRDGLPNTLLRDTKGSCGKEAHGDITFVCGSGGDGSEEGGGEAGAVSAFLSRRL</sequence>
<evidence type="ECO:0000313" key="1">
    <source>
        <dbReference type="EMBL" id="KAH9474416.1"/>
    </source>
</evidence>
<reference evidence="1" key="1">
    <citation type="submission" date="2021-10" db="EMBL/GenBank/DDBJ databases">
        <title>Psilocybe cubensis genome.</title>
        <authorList>
            <person name="Mckernan K.J."/>
            <person name="Crawford S."/>
            <person name="Trippe A."/>
            <person name="Kane L.T."/>
            <person name="Mclaughlin S."/>
        </authorList>
    </citation>
    <scope>NUCLEOTIDE SEQUENCE</scope>
    <source>
        <strain evidence="1">MGC-MH-2018</strain>
    </source>
</reference>
<evidence type="ECO:0000313" key="2">
    <source>
        <dbReference type="Proteomes" id="UP000664032"/>
    </source>
</evidence>
<accession>A0ACB8GGU8</accession>
<gene>
    <name evidence="1" type="ORF">JR316_0012874</name>
</gene>
<dbReference type="Proteomes" id="UP000664032">
    <property type="component" value="Unassembled WGS sequence"/>
</dbReference>
<organism evidence="1 2">
    <name type="scientific">Psilocybe cubensis</name>
    <name type="common">Psychedelic mushroom</name>
    <name type="synonym">Stropharia cubensis</name>
    <dbReference type="NCBI Taxonomy" id="181762"/>
    <lineage>
        <taxon>Eukaryota</taxon>
        <taxon>Fungi</taxon>
        <taxon>Dikarya</taxon>
        <taxon>Basidiomycota</taxon>
        <taxon>Agaricomycotina</taxon>
        <taxon>Agaricomycetes</taxon>
        <taxon>Agaricomycetidae</taxon>
        <taxon>Agaricales</taxon>
        <taxon>Agaricineae</taxon>
        <taxon>Strophariaceae</taxon>
        <taxon>Psilocybe</taxon>
    </lineage>
</organism>
<protein>
    <submittedName>
        <fullName evidence="1">Uncharacterized protein</fullName>
    </submittedName>
</protein>
<keyword evidence="2" id="KW-1185">Reference proteome</keyword>
<proteinExistence type="predicted"/>
<dbReference type="EMBL" id="JAFIQS020000013">
    <property type="protein sequence ID" value="KAH9474416.1"/>
    <property type="molecule type" value="Genomic_DNA"/>
</dbReference>
<comment type="caution">
    <text evidence="1">The sequence shown here is derived from an EMBL/GenBank/DDBJ whole genome shotgun (WGS) entry which is preliminary data.</text>
</comment>
<name>A0ACB8GGU8_PSICU</name>